<keyword evidence="3" id="KW-1185">Reference proteome</keyword>
<gene>
    <name evidence="2" type="ORF">PAECIP111802_02851</name>
</gene>
<accession>A0ABM8VHL1</accession>
<dbReference type="Pfam" id="PF00561">
    <property type="entry name" value="Abhydrolase_1"/>
    <property type="match status" value="1"/>
</dbReference>
<evidence type="ECO:0000313" key="3">
    <source>
        <dbReference type="Proteomes" id="UP000730618"/>
    </source>
</evidence>
<name>A0ABM8VHL1_9BACL</name>
<dbReference type="InterPro" id="IPR000073">
    <property type="entry name" value="AB_hydrolase_1"/>
</dbReference>
<dbReference type="RefSeq" id="WP_218099186.1">
    <property type="nucleotide sequence ID" value="NZ_CAJVCE010000007.1"/>
</dbReference>
<reference evidence="2 3" key="1">
    <citation type="submission" date="2021-06" db="EMBL/GenBank/DDBJ databases">
        <authorList>
            <person name="Criscuolo A."/>
        </authorList>
    </citation>
    <scope>NUCLEOTIDE SEQUENCE [LARGE SCALE GENOMIC DNA]</scope>
    <source>
        <strain evidence="3">CIP 111802</strain>
    </source>
</reference>
<dbReference type="PANTHER" id="PTHR43433:SF5">
    <property type="entry name" value="AB HYDROLASE-1 DOMAIN-CONTAINING PROTEIN"/>
    <property type="match status" value="1"/>
</dbReference>
<protein>
    <recommendedName>
        <fullName evidence="1">GOLD domain-containing protein</fullName>
    </recommendedName>
</protein>
<organism evidence="2 3">
    <name type="scientific">Paenibacillus allorhizosphaerae</name>
    <dbReference type="NCBI Taxonomy" id="2849866"/>
    <lineage>
        <taxon>Bacteria</taxon>
        <taxon>Bacillati</taxon>
        <taxon>Bacillota</taxon>
        <taxon>Bacilli</taxon>
        <taxon>Bacillales</taxon>
        <taxon>Paenibacillaceae</taxon>
        <taxon>Paenibacillus</taxon>
    </lineage>
</organism>
<dbReference type="InterPro" id="IPR050471">
    <property type="entry name" value="AB_hydrolase"/>
</dbReference>
<sequence length="160" mass="17855">MIVDPLIRSGYAELHDGRLYFETAGSGEYAIIFIHGMGLDHRMWDDQFEPFSRQYTAIRYDVRGYGKSTMPEKEPYSHQNDLKWLLDRIGIIQAALVGISMGGGIALDFALDYPECVSSLILSNSALNGYRPSAASGDLNAVYEHIEAAAAELQFESKKR</sequence>
<comment type="caution">
    <text evidence="2">The sequence shown here is derived from an EMBL/GenBank/DDBJ whole genome shotgun (WGS) entry which is preliminary data.</text>
</comment>
<evidence type="ECO:0000259" key="1">
    <source>
        <dbReference type="PROSITE" id="PS50866"/>
    </source>
</evidence>
<evidence type="ECO:0000313" key="2">
    <source>
        <dbReference type="EMBL" id="CAG7642380.1"/>
    </source>
</evidence>
<proteinExistence type="predicted"/>
<dbReference type="PANTHER" id="PTHR43433">
    <property type="entry name" value="HYDROLASE, ALPHA/BETA FOLD FAMILY PROTEIN"/>
    <property type="match status" value="1"/>
</dbReference>
<dbReference type="EMBL" id="CAJVCE010000007">
    <property type="protein sequence ID" value="CAG7642380.1"/>
    <property type="molecule type" value="Genomic_DNA"/>
</dbReference>
<dbReference type="InterPro" id="IPR009038">
    <property type="entry name" value="GOLD_dom"/>
</dbReference>
<dbReference type="Proteomes" id="UP000730618">
    <property type="component" value="Unassembled WGS sequence"/>
</dbReference>
<dbReference type="PROSITE" id="PS50866">
    <property type="entry name" value="GOLD"/>
    <property type="match status" value="1"/>
</dbReference>
<feature type="domain" description="GOLD" evidence="1">
    <location>
        <begin position="1"/>
        <end position="64"/>
    </location>
</feature>